<dbReference type="EMBL" id="HBKQ01021469">
    <property type="protein sequence ID" value="CAE2237762.1"/>
    <property type="molecule type" value="Transcribed_RNA"/>
</dbReference>
<dbReference type="GO" id="GO:0045454">
    <property type="term" value="P:cell redox homeostasis"/>
    <property type="evidence" value="ECO:0007669"/>
    <property type="project" value="TreeGrafter"/>
</dbReference>
<organism evidence="5">
    <name type="scientific">Odontella aurita</name>
    <dbReference type="NCBI Taxonomy" id="265563"/>
    <lineage>
        <taxon>Eukaryota</taxon>
        <taxon>Sar</taxon>
        <taxon>Stramenopiles</taxon>
        <taxon>Ochrophyta</taxon>
        <taxon>Bacillariophyta</taxon>
        <taxon>Mediophyceae</taxon>
        <taxon>Biddulphiophycidae</taxon>
        <taxon>Eupodiscales</taxon>
        <taxon>Odontellaceae</taxon>
        <taxon>Odontella</taxon>
    </lineage>
</organism>
<dbReference type="PANTHER" id="PTHR43601">
    <property type="entry name" value="THIOREDOXIN, MITOCHONDRIAL"/>
    <property type="match status" value="1"/>
</dbReference>
<evidence type="ECO:0000256" key="1">
    <source>
        <dbReference type="ARBA" id="ARBA00008987"/>
    </source>
</evidence>
<name>A0A7S4IRT7_9STRA</name>
<keyword evidence="3" id="KW-0732">Signal</keyword>
<dbReference type="PROSITE" id="PS51352">
    <property type="entry name" value="THIOREDOXIN_2"/>
    <property type="match status" value="1"/>
</dbReference>
<evidence type="ECO:0000256" key="2">
    <source>
        <dbReference type="SAM" id="MobiDB-lite"/>
    </source>
</evidence>
<reference evidence="5" key="1">
    <citation type="submission" date="2021-01" db="EMBL/GenBank/DDBJ databases">
        <authorList>
            <person name="Corre E."/>
            <person name="Pelletier E."/>
            <person name="Niang G."/>
            <person name="Scheremetjew M."/>
            <person name="Finn R."/>
            <person name="Kale V."/>
            <person name="Holt S."/>
            <person name="Cochrane G."/>
            <person name="Meng A."/>
            <person name="Brown T."/>
            <person name="Cohen L."/>
        </authorList>
    </citation>
    <scope>NUCLEOTIDE SEQUENCE</scope>
    <source>
        <strain evidence="5">Isolate 1302-5</strain>
    </source>
</reference>
<dbReference type="AlphaFoldDB" id="A0A7S4IRT7"/>
<proteinExistence type="inferred from homology"/>
<feature type="chain" id="PRO_5031570948" description="Thioredoxin domain-containing protein" evidence="3">
    <location>
        <begin position="23"/>
        <end position="229"/>
    </location>
</feature>
<dbReference type="Pfam" id="PF00085">
    <property type="entry name" value="Thioredoxin"/>
    <property type="match status" value="1"/>
</dbReference>
<evidence type="ECO:0000313" key="5">
    <source>
        <dbReference type="EMBL" id="CAE2237762.1"/>
    </source>
</evidence>
<dbReference type="SUPFAM" id="SSF52833">
    <property type="entry name" value="Thioredoxin-like"/>
    <property type="match status" value="1"/>
</dbReference>
<sequence length="229" mass="25285">MTLKTIAPTLFLAVAKILSTEGFVATVSSGVKGGMTTPLHAVAQPPVPAPAEHQREEGDTPEVHVKSLSSEWEKTNGGFIPRIFKKEEKRGRTRLVPDIKHVETITEYKAVVADEDERIVVVRFFAPWCRACRAAAPLFRKMAGDFSPGVKFVEVPLTKENAYLHEGLGVPSVPFAHIYHPDSGLVEEMKMNKRDIPGVQKVLGDYVAGRCEVPSFSMLDEDEIIGEFQ</sequence>
<dbReference type="InterPro" id="IPR036249">
    <property type="entry name" value="Thioredoxin-like_sf"/>
</dbReference>
<evidence type="ECO:0000256" key="3">
    <source>
        <dbReference type="SAM" id="SignalP"/>
    </source>
</evidence>
<dbReference type="PANTHER" id="PTHR43601:SF32">
    <property type="entry name" value="THIOREDOXIN-LIKE 2-2, CHLOROPLASTIC"/>
    <property type="match status" value="1"/>
</dbReference>
<dbReference type="CDD" id="cd02961">
    <property type="entry name" value="PDI_a_family"/>
    <property type="match status" value="1"/>
</dbReference>
<evidence type="ECO:0000259" key="4">
    <source>
        <dbReference type="PROSITE" id="PS51352"/>
    </source>
</evidence>
<feature type="region of interest" description="Disordered" evidence="2">
    <location>
        <begin position="40"/>
        <end position="60"/>
    </location>
</feature>
<dbReference type="InterPro" id="IPR013766">
    <property type="entry name" value="Thioredoxin_domain"/>
</dbReference>
<protein>
    <recommendedName>
        <fullName evidence="4">Thioredoxin domain-containing protein</fullName>
    </recommendedName>
</protein>
<feature type="domain" description="Thioredoxin" evidence="4">
    <location>
        <begin position="41"/>
        <end position="208"/>
    </location>
</feature>
<gene>
    <name evidence="5" type="ORF">OAUR00152_LOCUS14557</name>
</gene>
<feature type="signal peptide" evidence="3">
    <location>
        <begin position="1"/>
        <end position="22"/>
    </location>
</feature>
<comment type="similarity">
    <text evidence="1">Belongs to the thioredoxin family.</text>
</comment>
<accession>A0A7S4IRT7</accession>
<dbReference type="Gene3D" id="3.40.30.10">
    <property type="entry name" value="Glutaredoxin"/>
    <property type="match status" value="1"/>
</dbReference>